<keyword evidence="1" id="KW-0472">Membrane</keyword>
<keyword evidence="1" id="KW-1133">Transmembrane helix</keyword>
<gene>
    <name evidence="3" type="ORF">CR513_24536</name>
</gene>
<dbReference type="Proteomes" id="UP000257109">
    <property type="component" value="Unassembled WGS sequence"/>
</dbReference>
<protein>
    <submittedName>
        <fullName evidence="3">Uncharacterized protein</fullName>
    </submittedName>
</protein>
<evidence type="ECO:0000256" key="1">
    <source>
        <dbReference type="SAM" id="Phobius"/>
    </source>
</evidence>
<proteinExistence type="predicted"/>
<keyword evidence="4" id="KW-1185">Reference proteome</keyword>
<feature type="non-terminal residue" evidence="3">
    <location>
        <position position="1"/>
    </location>
</feature>
<evidence type="ECO:0000256" key="2">
    <source>
        <dbReference type="SAM" id="SignalP"/>
    </source>
</evidence>
<name>A0A371GRP3_MUCPR</name>
<keyword evidence="1" id="KW-0812">Transmembrane</keyword>
<organism evidence="3 4">
    <name type="scientific">Mucuna pruriens</name>
    <name type="common">Velvet bean</name>
    <name type="synonym">Dolichos pruriens</name>
    <dbReference type="NCBI Taxonomy" id="157652"/>
    <lineage>
        <taxon>Eukaryota</taxon>
        <taxon>Viridiplantae</taxon>
        <taxon>Streptophyta</taxon>
        <taxon>Embryophyta</taxon>
        <taxon>Tracheophyta</taxon>
        <taxon>Spermatophyta</taxon>
        <taxon>Magnoliopsida</taxon>
        <taxon>eudicotyledons</taxon>
        <taxon>Gunneridae</taxon>
        <taxon>Pentapetalae</taxon>
        <taxon>rosids</taxon>
        <taxon>fabids</taxon>
        <taxon>Fabales</taxon>
        <taxon>Fabaceae</taxon>
        <taxon>Papilionoideae</taxon>
        <taxon>50 kb inversion clade</taxon>
        <taxon>NPAAA clade</taxon>
        <taxon>indigoferoid/millettioid clade</taxon>
        <taxon>Phaseoleae</taxon>
        <taxon>Mucuna</taxon>
    </lineage>
</organism>
<keyword evidence="2" id="KW-0732">Signal</keyword>
<sequence>MIINNDSVVLLHLLSILPLVAPSVVFKNVPGQGRNSLPFLMTILTSYETNPLGTLEIHSSLCFLFSWGFILVASGSCFVAVVQGD</sequence>
<accession>A0A371GRP3</accession>
<feature type="signal peptide" evidence="2">
    <location>
        <begin position="1"/>
        <end position="22"/>
    </location>
</feature>
<dbReference type="AlphaFoldDB" id="A0A371GRP3"/>
<dbReference type="EMBL" id="QJKJ01004666">
    <property type="protein sequence ID" value="RDX93237.1"/>
    <property type="molecule type" value="Genomic_DNA"/>
</dbReference>
<evidence type="ECO:0000313" key="4">
    <source>
        <dbReference type="Proteomes" id="UP000257109"/>
    </source>
</evidence>
<feature type="transmembrane region" description="Helical" evidence="1">
    <location>
        <begin position="57"/>
        <end position="82"/>
    </location>
</feature>
<reference evidence="3" key="1">
    <citation type="submission" date="2018-05" db="EMBL/GenBank/DDBJ databases">
        <title>Draft genome of Mucuna pruriens seed.</title>
        <authorList>
            <person name="Nnadi N.E."/>
            <person name="Vos R."/>
            <person name="Hasami M.H."/>
            <person name="Devisetty U.K."/>
            <person name="Aguiy J.C."/>
        </authorList>
    </citation>
    <scope>NUCLEOTIDE SEQUENCE [LARGE SCALE GENOMIC DNA]</scope>
    <source>
        <strain evidence="3">JCA_2017</strain>
    </source>
</reference>
<comment type="caution">
    <text evidence="3">The sequence shown here is derived from an EMBL/GenBank/DDBJ whole genome shotgun (WGS) entry which is preliminary data.</text>
</comment>
<feature type="chain" id="PRO_5016778111" evidence="2">
    <location>
        <begin position="23"/>
        <end position="85"/>
    </location>
</feature>
<evidence type="ECO:0000313" key="3">
    <source>
        <dbReference type="EMBL" id="RDX93237.1"/>
    </source>
</evidence>